<evidence type="ECO:0000256" key="7">
    <source>
        <dbReference type="PROSITE-ProRule" id="PRU00339"/>
    </source>
</evidence>
<sequence length="348" mass="39110">MEELPKEITAEKVHFSTDSKILNDIAQETSCDSELKTLTEDELLERIETVLNEKIINGEKTAFFQLGLFYLEQDLYEKAYSCFEKSKDFDSQSMYQYGVMLYDGIGCEQNTVKGVECLLQVAQNPSNYTKHLMSALQYNIGRAYFQGFGVDRQSDVEAERWWLLAADDGNPKASVKAQSSLGMFYSREESLDLKKAFFWHSEACGNGSLESQGALGVMYEYGVGVKHNSDSAYICLKEASDRGNVYAMGNLVAHYYRRKLFSKASALALRVAQLKSQDIKLLAAETECLPAFISKGISTACFYLARSFSSGLGIQQSEEEAKVYYSRSYQFDPDVCARLQNITTHGVI</sequence>
<dbReference type="PANTHER" id="PTHR44554">
    <property type="entry name" value="LRP2-BINDING PROTEIN"/>
    <property type="match status" value="1"/>
</dbReference>
<evidence type="ECO:0000256" key="3">
    <source>
        <dbReference type="ARBA" id="ARBA00022737"/>
    </source>
</evidence>
<dbReference type="PROSITE" id="PS50005">
    <property type="entry name" value="TPR"/>
    <property type="match status" value="1"/>
</dbReference>
<reference evidence="8 9" key="1">
    <citation type="submission" date="2024-01" db="EMBL/GenBank/DDBJ databases">
        <title>The genome of the rayed Mediterranean limpet Patella caerulea (Linnaeus, 1758).</title>
        <authorList>
            <person name="Anh-Thu Weber A."/>
            <person name="Halstead-Nussloch G."/>
        </authorList>
    </citation>
    <scope>NUCLEOTIDE SEQUENCE [LARGE SCALE GENOMIC DNA]</scope>
    <source>
        <strain evidence="8">AATW-2023a</strain>
        <tissue evidence="8">Whole specimen</tissue>
    </source>
</reference>
<feature type="repeat" description="TPR" evidence="7">
    <location>
        <begin position="60"/>
        <end position="93"/>
    </location>
</feature>
<evidence type="ECO:0000256" key="2">
    <source>
        <dbReference type="ARBA" id="ARBA00022490"/>
    </source>
</evidence>
<comment type="function">
    <text evidence="5">May act as an adapter that regulates LRP2 function.</text>
</comment>
<proteinExistence type="predicted"/>
<name>A0AAN8JYQ6_PATCE</name>
<dbReference type="InterPro" id="IPR019734">
    <property type="entry name" value="TPR_rpt"/>
</dbReference>
<evidence type="ECO:0000256" key="5">
    <source>
        <dbReference type="ARBA" id="ARBA00037614"/>
    </source>
</evidence>
<comment type="subcellular location">
    <subcellularLocation>
        <location evidence="1">Cytoplasm</location>
    </subcellularLocation>
</comment>
<keyword evidence="3" id="KW-0677">Repeat</keyword>
<dbReference type="AlphaFoldDB" id="A0AAN8JYQ6"/>
<accession>A0AAN8JYQ6</accession>
<dbReference type="Proteomes" id="UP001347796">
    <property type="component" value="Unassembled WGS sequence"/>
</dbReference>
<dbReference type="SUPFAM" id="SSF81901">
    <property type="entry name" value="HCP-like"/>
    <property type="match status" value="1"/>
</dbReference>
<dbReference type="EMBL" id="JAZGQO010000006">
    <property type="protein sequence ID" value="KAK6185274.1"/>
    <property type="molecule type" value="Genomic_DNA"/>
</dbReference>
<dbReference type="GO" id="GO:0005737">
    <property type="term" value="C:cytoplasm"/>
    <property type="evidence" value="ECO:0007669"/>
    <property type="project" value="UniProtKB-SubCell"/>
</dbReference>
<dbReference type="Gene3D" id="1.25.40.10">
    <property type="entry name" value="Tetratricopeptide repeat domain"/>
    <property type="match status" value="1"/>
</dbReference>
<comment type="caution">
    <text evidence="8">The sequence shown here is derived from an EMBL/GenBank/DDBJ whole genome shotgun (WGS) entry which is preliminary data.</text>
</comment>
<gene>
    <name evidence="8" type="ORF">SNE40_007542</name>
</gene>
<evidence type="ECO:0000313" key="9">
    <source>
        <dbReference type="Proteomes" id="UP001347796"/>
    </source>
</evidence>
<dbReference type="InterPro" id="IPR052323">
    <property type="entry name" value="LRP2-binding"/>
</dbReference>
<dbReference type="SMART" id="SM00671">
    <property type="entry name" value="SEL1"/>
    <property type="match status" value="5"/>
</dbReference>
<organism evidence="8 9">
    <name type="scientific">Patella caerulea</name>
    <name type="common">Rayed Mediterranean limpet</name>
    <dbReference type="NCBI Taxonomy" id="87958"/>
    <lineage>
        <taxon>Eukaryota</taxon>
        <taxon>Metazoa</taxon>
        <taxon>Spiralia</taxon>
        <taxon>Lophotrochozoa</taxon>
        <taxon>Mollusca</taxon>
        <taxon>Gastropoda</taxon>
        <taxon>Patellogastropoda</taxon>
        <taxon>Patelloidea</taxon>
        <taxon>Patellidae</taxon>
        <taxon>Patella</taxon>
    </lineage>
</organism>
<protein>
    <recommendedName>
        <fullName evidence="6">LRP2-binding protein</fullName>
    </recommendedName>
</protein>
<dbReference type="PANTHER" id="PTHR44554:SF1">
    <property type="entry name" value="LRP2-BINDING PROTEIN"/>
    <property type="match status" value="1"/>
</dbReference>
<keyword evidence="4 7" id="KW-0802">TPR repeat</keyword>
<evidence type="ECO:0000256" key="4">
    <source>
        <dbReference type="ARBA" id="ARBA00022803"/>
    </source>
</evidence>
<evidence type="ECO:0000313" key="8">
    <source>
        <dbReference type="EMBL" id="KAK6185274.1"/>
    </source>
</evidence>
<dbReference type="InterPro" id="IPR006597">
    <property type="entry name" value="Sel1-like"/>
</dbReference>
<keyword evidence="2" id="KW-0963">Cytoplasm</keyword>
<evidence type="ECO:0000256" key="6">
    <source>
        <dbReference type="ARBA" id="ARBA00039954"/>
    </source>
</evidence>
<dbReference type="Pfam" id="PF08238">
    <property type="entry name" value="Sel1"/>
    <property type="match status" value="6"/>
</dbReference>
<keyword evidence="9" id="KW-1185">Reference proteome</keyword>
<dbReference type="InterPro" id="IPR011990">
    <property type="entry name" value="TPR-like_helical_dom_sf"/>
</dbReference>
<evidence type="ECO:0000256" key="1">
    <source>
        <dbReference type="ARBA" id="ARBA00004496"/>
    </source>
</evidence>